<evidence type="ECO:0000313" key="2">
    <source>
        <dbReference type="Proteomes" id="UP000610303"/>
    </source>
</evidence>
<organism evidence="1 2">
    <name type="scientific">Agromyces mediolanus</name>
    <name type="common">Corynebacterium mediolanum</name>
    <dbReference type="NCBI Taxonomy" id="41986"/>
    <lineage>
        <taxon>Bacteria</taxon>
        <taxon>Bacillati</taxon>
        <taxon>Actinomycetota</taxon>
        <taxon>Actinomycetes</taxon>
        <taxon>Micrococcales</taxon>
        <taxon>Microbacteriaceae</taxon>
        <taxon>Agromyces</taxon>
    </lineage>
</organism>
<reference evidence="1" key="2">
    <citation type="submission" date="2020-09" db="EMBL/GenBank/DDBJ databases">
        <authorList>
            <person name="Sun Q."/>
            <person name="Ohkuma M."/>
        </authorList>
    </citation>
    <scope>NUCLEOTIDE SEQUENCE</scope>
    <source>
        <strain evidence="1">JCM 3346</strain>
    </source>
</reference>
<gene>
    <name evidence="1" type="ORF">GCM10010196_04740</name>
</gene>
<proteinExistence type="predicted"/>
<reference evidence="1" key="1">
    <citation type="journal article" date="2014" name="Int. J. Syst. Evol. Microbiol.">
        <title>Complete genome sequence of Corynebacterium casei LMG S-19264T (=DSM 44701T), isolated from a smear-ripened cheese.</title>
        <authorList>
            <consortium name="US DOE Joint Genome Institute (JGI-PGF)"/>
            <person name="Walter F."/>
            <person name="Albersmeier A."/>
            <person name="Kalinowski J."/>
            <person name="Ruckert C."/>
        </authorList>
    </citation>
    <scope>NUCLEOTIDE SEQUENCE</scope>
    <source>
        <strain evidence="1">JCM 3346</strain>
    </source>
</reference>
<dbReference type="RefSeq" id="WP_189083701.1">
    <property type="nucleotide sequence ID" value="NZ_BMRJ01000001.1"/>
</dbReference>
<evidence type="ECO:0000313" key="1">
    <source>
        <dbReference type="EMBL" id="GGR15086.1"/>
    </source>
</evidence>
<name>A0A918CB29_AGRME</name>
<dbReference type="EMBL" id="BMRJ01000001">
    <property type="protein sequence ID" value="GGR15086.1"/>
    <property type="molecule type" value="Genomic_DNA"/>
</dbReference>
<comment type="caution">
    <text evidence="1">The sequence shown here is derived from an EMBL/GenBank/DDBJ whole genome shotgun (WGS) entry which is preliminary data.</text>
</comment>
<protein>
    <submittedName>
        <fullName evidence="1">Uncharacterized protein</fullName>
    </submittedName>
</protein>
<keyword evidence="2" id="KW-1185">Reference proteome</keyword>
<accession>A0A918CB29</accession>
<sequence length="96" mass="11109">MVTIQDARRLLEQYFAEHPPALSGELYIAPEWFEDEHDYLPVWGTKEFLVDGLEPSARYDNLAIFVDKASGAVRQEYHTPNFEKIRRMTPVDAPAQ</sequence>
<dbReference type="AlphaFoldDB" id="A0A918CB29"/>
<dbReference type="Proteomes" id="UP000610303">
    <property type="component" value="Unassembled WGS sequence"/>
</dbReference>